<evidence type="ECO:0000256" key="3">
    <source>
        <dbReference type="ARBA" id="ARBA00022898"/>
    </source>
</evidence>
<organism evidence="5 6">
    <name type="scientific">Grylomicrobium aquisgranensis</name>
    <dbReference type="NCBI Taxonomy" id="2926318"/>
    <lineage>
        <taxon>Bacteria</taxon>
        <taxon>Bacillati</taxon>
        <taxon>Bacillota</taxon>
        <taxon>Erysipelotrichia</taxon>
        <taxon>Erysipelotrichales</taxon>
        <taxon>Erysipelotrichaceae</taxon>
        <taxon>Grylomicrobium</taxon>
    </lineage>
</organism>
<dbReference type="PANTHER" id="PTHR48097:SF5">
    <property type="entry name" value="LOW SPECIFICITY L-THREONINE ALDOLASE"/>
    <property type="match status" value="1"/>
</dbReference>
<dbReference type="EMBL" id="JALBUR010000003">
    <property type="protein sequence ID" value="MDX8418870.1"/>
    <property type="molecule type" value="Genomic_DNA"/>
</dbReference>
<reference evidence="5 6" key="1">
    <citation type="submission" date="2022-03" db="EMBL/GenBank/DDBJ databases">
        <title>Novel taxa within the pig intestine.</title>
        <authorList>
            <person name="Wylensek D."/>
            <person name="Bishof K."/>
            <person name="Afrizal A."/>
            <person name="Clavel T."/>
        </authorList>
    </citation>
    <scope>NUCLEOTIDE SEQUENCE [LARGE SCALE GENOMIC DNA]</scope>
    <source>
        <strain evidence="5 6">CLA-KB-P133</strain>
    </source>
</reference>
<dbReference type="RefSeq" id="WP_370595456.1">
    <property type="nucleotide sequence ID" value="NZ_JALBUR010000003.1"/>
</dbReference>
<dbReference type="InterPro" id="IPR015422">
    <property type="entry name" value="PyrdxlP-dep_Trfase_small"/>
</dbReference>
<comment type="cofactor">
    <cofactor evidence="1">
        <name>pyridoxal 5'-phosphate</name>
        <dbReference type="ChEBI" id="CHEBI:597326"/>
    </cofactor>
</comment>
<evidence type="ECO:0000313" key="6">
    <source>
        <dbReference type="Proteomes" id="UP001286174"/>
    </source>
</evidence>
<dbReference type="Proteomes" id="UP001286174">
    <property type="component" value="Unassembled WGS sequence"/>
</dbReference>
<evidence type="ECO:0000256" key="1">
    <source>
        <dbReference type="ARBA" id="ARBA00001933"/>
    </source>
</evidence>
<evidence type="ECO:0000313" key="5">
    <source>
        <dbReference type="EMBL" id="MDX8418870.1"/>
    </source>
</evidence>
<dbReference type="SUPFAM" id="SSF53383">
    <property type="entry name" value="PLP-dependent transferases"/>
    <property type="match status" value="1"/>
</dbReference>
<dbReference type="InterPro" id="IPR015421">
    <property type="entry name" value="PyrdxlP-dep_Trfase_major"/>
</dbReference>
<keyword evidence="3" id="KW-0663">Pyridoxal phosphate</keyword>
<dbReference type="Gene3D" id="3.90.1150.10">
    <property type="entry name" value="Aspartate Aminotransferase, domain 1"/>
    <property type="match status" value="1"/>
</dbReference>
<keyword evidence="6" id="KW-1185">Reference proteome</keyword>
<dbReference type="GO" id="GO:0016829">
    <property type="term" value="F:lyase activity"/>
    <property type="evidence" value="ECO:0007669"/>
    <property type="project" value="UniProtKB-KW"/>
</dbReference>
<comment type="similarity">
    <text evidence="2">Belongs to the threonine aldolase family.</text>
</comment>
<dbReference type="InterPro" id="IPR015424">
    <property type="entry name" value="PyrdxlP-dep_Trfase"/>
</dbReference>
<evidence type="ECO:0000259" key="4">
    <source>
        <dbReference type="Pfam" id="PF01212"/>
    </source>
</evidence>
<name>A0AB35U220_9FIRM</name>
<accession>A0AB35U220</accession>
<dbReference type="Gene3D" id="3.40.640.10">
    <property type="entry name" value="Type I PLP-dependent aspartate aminotransferase-like (Major domain)"/>
    <property type="match status" value="1"/>
</dbReference>
<dbReference type="InterPro" id="IPR001597">
    <property type="entry name" value="ArAA_b-elim_lyase/Thr_aldolase"/>
</dbReference>
<proteinExistence type="inferred from homology"/>
<feature type="domain" description="Aromatic amino acid beta-eliminating lyase/threonine aldolase" evidence="4">
    <location>
        <begin position="10"/>
        <end position="237"/>
    </location>
</feature>
<dbReference type="PANTHER" id="PTHR48097">
    <property type="entry name" value="L-THREONINE ALDOLASE-RELATED"/>
    <property type="match status" value="1"/>
</dbReference>
<dbReference type="AlphaFoldDB" id="A0AB35U220"/>
<keyword evidence="5" id="KW-0456">Lyase</keyword>
<dbReference type="Pfam" id="PF01212">
    <property type="entry name" value="Beta_elim_lyase"/>
    <property type="match status" value="1"/>
</dbReference>
<dbReference type="GO" id="GO:0006520">
    <property type="term" value="P:amino acid metabolic process"/>
    <property type="evidence" value="ECO:0007669"/>
    <property type="project" value="InterPro"/>
</dbReference>
<protein>
    <submittedName>
        <fullName evidence="5">Beta-eliminating lyase-related protein</fullName>
    </submittedName>
</protein>
<comment type="caution">
    <text evidence="5">The sequence shown here is derived from an EMBL/GenBank/DDBJ whole genome shotgun (WGS) entry which is preliminary data.</text>
</comment>
<sequence>MERNEKIMMASDYQNSAHPAILAAMAASNEKAMPGYGTDEICAQAKEHIRRACDCRHAEVEFLAGGTQTNAVVIGALLKPYQGVIAADSGHVSVHEAGAIEHTGHKVLPLQGKCGKISAAQIEACMQEYEQDDNHDHIVMPGMVYLSQPTEFGTLYSRKELEEISAVCHRYHLPLYVDGARLAYALAAEENDVALSDLARLCDVFYIGGTKCGAFIGEAVVIPDPHLIPHFFTIIKQDGALLAKGWLLGIQFDELFKDDLYMHIGKNAVQYADQIKQELVKDGYSLYFDSPTNQIFFVIANDKLETLGQKAVYSYMEKYDETHAVIRFATSWSTAKEDVDKLCQIIRETR</sequence>
<evidence type="ECO:0000256" key="2">
    <source>
        <dbReference type="ARBA" id="ARBA00006966"/>
    </source>
</evidence>
<gene>
    <name evidence="5" type="ORF">MOZ60_02035</name>
</gene>